<dbReference type="Proteomes" id="UP000273898">
    <property type="component" value="Unassembled WGS sequence"/>
</dbReference>
<dbReference type="GO" id="GO:0008194">
    <property type="term" value="F:UDP-glycosyltransferase activity"/>
    <property type="evidence" value="ECO:0007669"/>
    <property type="project" value="InterPro"/>
</dbReference>
<evidence type="ECO:0000313" key="3">
    <source>
        <dbReference type="EMBL" id="RLJ72822.1"/>
    </source>
</evidence>
<dbReference type="GO" id="GO:0017000">
    <property type="term" value="P:antibiotic biosynthetic process"/>
    <property type="evidence" value="ECO:0007669"/>
    <property type="project" value="UniProtKB-ARBA"/>
</dbReference>
<dbReference type="Pfam" id="PF06722">
    <property type="entry name" value="EryCIII-like_C"/>
    <property type="match status" value="1"/>
</dbReference>
<dbReference type="RefSeq" id="WP_121287006.1">
    <property type="nucleotide sequence ID" value="NZ_RCCK01000014.1"/>
</dbReference>
<dbReference type="PANTHER" id="PTHR48050:SF13">
    <property type="entry name" value="STEROL 3-BETA-GLUCOSYLTRANSFERASE UGT80A2"/>
    <property type="match status" value="1"/>
</dbReference>
<dbReference type="InterPro" id="IPR035595">
    <property type="entry name" value="UDP_glycos_trans_CS"/>
</dbReference>
<evidence type="ECO:0000313" key="6">
    <source>
        <dbReference type="Proteomes" id="UP000297429"/>
    </source>
</evidence>
<dbReference type="EMBL" id="SOPX01000004">
    <property type="protein sequence ID" value="TFB29341.1"/>
    <property type="molecule type" value="Genomic_DNA"/>
</dbReference>
<dbReference type="AlphaFoldDB" id="A0A497XWJ6"/>
<evidence type="ECO:0000259" key="2">
    <source>
        <dbReference type="Pfam" id="PF06722"/>
    </source>
</evidence>
<evidence type="ECO:0000256" key="1">
    <source>
        <dbReference type="ARBA" id="ARBA00022679"/>
    </source>
</evidence>
<dbReference type="CDD" id="cd03784">
    <property type="entry name" value="GT1_Gtf-like"/>
    <property type="match status" value="1"/>
</dbReference>
<dbReference type="OrthoDB" id="764352at2"/>
<evidence type="ECO:0000313" key="4">
    <source>
        <dbReference type="EMBL" id="TFB29341.1"/>
    </source>
</evidence>
<dbReference type="PROSITE" id="PS00375">
    <property type="entry name" value="UDPGT"/>
    <property type="match status" value="1"/>
</dbReference>
<organism evidence="3 5">
    <name type="scientific">Pedobacter alluvionis</name>
    <dbReference type="NCBI Taxonomy" id="475253"/>
    <lineage>
        <taxon>Bacteria</taxon>
        <taxon>Pseudomonadati</taxon>
        <taxon>Bacteroidota</taxon>
        <taxon>Sphingobacteriia</taxon>
        <taxon>Sphingobacteriales</taxon>
        <taxon>Sphingobacteriaceae</taxon>
        <taxon>Pedobacter</taxon>
    </lineage>
</organism>
<dbReference type="InterPro" id="IPR002213">
    <property type="entry name" value="UDP_glucos_trans"/>
</dbReference>
<feature type="domain" description="Erythromycin biosynthesis protein CIII-like C-terminal" evidence="2">
    <location>
        <begin position="263"/>
        <end position="374"/>
    </location>
</feature>
<comment type="caution">
    <text evidence="3">The sequence shown here is derived from an EMBL/GenBank/DDBJ whole genome shotgun (WGS) entry which is preliminary data.</text>
</comment>
<dbReference type="GO" id="GO:0016758">
    <property type="term" value="F:hexosyltransferase activity"/>
    <property type="evidence" value="ECO:0007669"/>
    <property type="project" value="UniProtKB-ARBA"/>
</dbReference>
<dbReference type="Gene3D" id="3.40.50.2000">
    <property type="entry name" value="Glycogen Phosphorylase B"/>
    <property type="match status" value="2"/>
</dbReference>
<accession>A0A497XWJ6</accession>
<dbReference type="PANTHER" id="PTHR48050">
    <property type="entry name" value="STEROL 3-BETA-GLUCOSYLTRANSFERASE"/>
    <property type="match status" value="1"/>
</dbReference>
<reference evidence="4 6" key="2">
    <citation type="submission" date="2019-03" db="EMBL/GenBank/DDBJ databases">
        <authorList>
            <person name="He R.-H."/>
        </authorList>
    </citation>
    <scope>NUCLEOTIDE SEQUENCE [LARGE SCALE GENOMIC DNA]</scope>
    <source>
        <strain evidence="4 6">DSM 19624</strain>
    </source>
</reference>
<dbReference type="Proteomes" id="UP000297429">
    <property type="component" value="Unassembled WGS sequence"/>
</dbReference>
<name>A0A497XWJ6_9SPHI</name>
<dbReference type="InterPro" id="IPR050426">
    <property type="entry name" value="Glycosyltransferase_28"/>
</dbReference>
<dbReference type="EMBL" id="RCCK01000014">
    <property type="protein sequence ID" value="RLJ72822.1"/>
    <property type="molecule type" value="Genomic_DNA"/>
</dbReference>
<dbReference type="InterPro" id="IPR010610">
    <property type="entry name" value="EryCIII-like_C"/>
</dbReference>
<reference evidence="3 5" key="1">
    <citation type="submission" date="2018-10" db="EMBL/GenBank/DDBJ databases">
        <title>Genomic Encyclopedia of Archaeal and Bacterial Type Strains, Phase II (KMG-II): from individual species to whole genera.</title>
        <authorList>
            <person name="Goeker M."/>
        </authorList>
    </citation>
    <scope>NUCLEOTIDE SEQUENCE [LARGE SCALE GENOMIC DNA]</scope>
    <source>
        <strain evidence="3 5">DSM 19624</strain>
    </source>
</reference>
<keyword evidence="1 3" id="KW-0808">Transferase</keyword>
<proteinExistence type="predicted"/>
<dbReference type="SUPFAM" id="SSF53756">
    <property type="entry name" value="UDP-Glycosyltransferase/glycogen phosphorylase"/>
    <property type="match status" value="1"/>
</dbReference>
<keyword evidence="6" id="KW-1185">Reference proteome</keyword>
<evidence type="ECO:0000313" key="5">
    <source>
        <dbReference type="Proteomes" id="UP000273898"/>
    </source>
</evidence>
<sequence>MSKFLFVVPPFFGHISPTLSIGASLLARGHEVKWLGITPLAKVHLPEGGEFIYPEEDLAEYADEIQRILKRQDDGPTCSGPEVMKLALEETYVPFAKMMMKGLNNLVDAWKPDVMINDCITFAGALSAHLKGIPSVTTTPVPPDVMGDTANSAPKIFEWQQNLIKGLQREVGIYSDDIHIHSHKLNMVFTSQAFAGFEEKPPHMHFVGPVKGRPNLAPFDWERLSKATTPKVFVSLGTLLVDIRKEFFQKLINAFENQPVTIVAATNPDIFEKWPDNFIVNGFVPQSELMPQMDAVICHGGFNTVNDTFTNGLPMLITPIAYDHFHTAKLIEQAGCGVSIRYKRLRISDLRNTVFELLENPKYRQAAQKIKETFIEAGGNDKAVQLLEDFAEVHRVVDFDSPLA</sequence>
<gene>
    <name evidence="3" type="ORF">BCL90_4465</name>
    <name evidence="4" type="ORF">E3V97_20060</name>
</gene>
<protein>
    <submittedName>
        <fullName evidence="4">Glycosyl transferase</fullName>
    </submittedName>
    <submittedName>
        <fullName evidence="3">MGT family glycosyltransferase</fullName>
    </submittedName>
</protein>